<reference evidence="17 18" key="1">
    <citation type="submission" date="2015-08" db="EMBL/GenBank/DDBJ databases">
        <authorList>
            <person name="Babu N.S."/>
            <person name="Beckwith C.J."/>
            <person name="Beseler K.G."/>
            <person name="Brison A."/>
            <person name="Carone J.V."/>
            <person name="Caskin T.P."/>
            <person name="Diamond M."/>
            <person name="Durham M.E."/>
            <person name="Foxe J.M."/>
            <person name="Go M."/>
            <person name="Henderson B.A."/>
            <person name="Jones I.B."/>
            <person name="McGettigan J.A."/>
            <person name="Micheletti S.J."/>
            <person name="Nasrallah M.E."/>
            <person name="Ortiz D."/>
            <person name="Piller C.R."/>
            <person name="Privatt S.R."/>
            <person name="Schneider S.L."/>
            <person name="Sharp S."/>
            <person name="Smith T.C."/>
            <person name="Stanton J.D."/>
            <person name="Ullery H.E."/>
            <person name="Wilson R.J."/>
            <person name="Serrano M.G."/>
            <person name="Buck G."/>
            <person name="Lee V."/>
            <person name="Wang Y."/>
            <person name="Carvalho R."/>
            <person name="Voegtly L."/>
            <person name="Shi R."/>
            <person name="Duckworth R."/>
            <person name="Johnson A."/>
            <person name="Loviza R."/>
            <person name="Walstead R."/>
            <person name="Shah Z."/>
            <person name="Kiflezghi M."/>
            <person name="Wade K."/>
            <person name="Ball S.L."/>
            <person name="Bradley K.W."/>
            <person name="Asai D.J."/>
            <person name="Bowman C.A."/>
            <person name="Russell D.A."/>
            <person name="Pope W.H."/>
            <person name="Jacobs-Sera D."/>
            <person name="Hendrix R.W."/>
            <person name="Hatfull G.F."/>
        </authorList>
    </citation>
    <scope>NUCLEOTIDE SEQUENCE [LARGE SCALE GENOMIC DNA]</scope>
    <source>
        <strain evidence="17 18">DSM 27648</strain>
    </source>
</reference>
<dbReference type="AlphaFoldDB" id="A0A0K1Q5F6"/>
<dbReference type="PANTHER" id="PTHR22912:SF160">
    <property type="entry name" value="DIHYDROLIPOYL DEHYDROGENASE"/>
    <property type="match status" value="1"/>
</dbReference>
<comment type="similarity">
    <text evidence="1 14">Belongs to the class-I pyridine nucleotide-disulfide oxidoreductase family.</text>
</comment>
<dbReference type="InterPro" id="IPR016156">
    <property type="entry name" value="FAD/NAD-linked_Rdtase_dimer_sf"/>
</dbReference>
<dbReference type="Gene3D" id="3.50.50.60">
    <property type="entry name" value="FAD/NAD(P)-binding domain"/>
    <property type="match status" value="2"/>
</dbReference>
<evidence type="ECO:0000256" key="5">
    <source>
        <dbReference type="ARBA" id="ARBA00022827"/>
    </source>
</evidence>
<proteinExistence type="inferred from homology"/>
<feature type="domain" description="Pyridine nucleotide-disulphide oxidoreductase dimerisation" evidence="15">
    <location>
        <begin position="340"/>
        <end position="449"/>
    </location>
</feature>
<evidence type="ECO:0000256" key="7">
    <source>
        <dbReference type="ARBA" id="ARBA00023027"/>
    </source>
</evidence>
<dbReference type="Proteomes" id="UP000064967">
    <property type="component" value="Chromosome"/>
</dbReference>
<evidence type="ECO:0000256" key="12">
    <source>
        <dbReference type="PIRSR" id="PIRSR000350-3"/>
    </source>
</evidence>
<dbReference type="InterPro" id="IPR001100">
    <property type="entry name" value="Pyr_nuc-diS_OxRdtase"/>
</dbReference>
<accession>A0A0K1Q5F6</accession>
<evidence type="ECO:0000256" key="14">
    <source>
        <dbReference type="RuleBase" id="RU003692"/>
    </source>
</evidence>
<evidence type="ECO:0000256" key="9">
    <source>
        <dbReference type="ARBA" id="ARBA00023284"/>
    </source>
</evidence>
<feature type="binding site" evidence="12">
    <location>
        <begin position="137"/>
        <end position="139"/>
    </location>
    <ligand>
        <name>FAD</name>
        <dbReference type="ChEBI" id="CHEBI:57692"/>
    </ligand>
</feature>
<feature type="binding site" evidence="12">
    <location>
        <position position="43"/>
    </location>
    <ligand>
        <name>FAD</name>
        <dbReference type="ChEBI" id="CHEBI:57692"/>
    </ligand>
</feature>
<feature type="binding site" evidence="12">
    <location>
        <position position="197"/>
    </location>
    <ligand>
        <name>NAD(+)</name>
        <dbReference type="ChEBI" id="CHEBI:57540"/>
    </ligand>
</feature>
<dbReference type="Pfam" id="PF02852">
    <property type="entry name" value="Pyr_redox_dim"/>
    <property type="match status" value="1"/>
</dbReference>
<feature type="binding site" evidence="12">
    <location>
        <begin position="174"/>
        <end position="181"/>
    </location>
    <ligand>
        <name>NAD(+)</name>
        <dbReference type="ChEBI" id="CHEBI:57540"/>
    </ligand>
</feature>
<dbReference type="PRINTS" id="PR00368">
    <property type="entry name" value="FADPNR"/>
</dbReference>
<keyword evidence="5 12" id="KW-0274">FAD</keyword>
<evidence type="ECO:0000256" key="13">
    <source>
        <dbReference type="PIRSR" id="PIRSR000350-4"/>
    </source>
</evidence>
<organism evidence="17 18">
    <name type="scientific">Labilithrix luteola</name>
    <dbReference type="NCBI Taxonomy" id="1391654"/>
    <lineage>
        <taxon>Bacteria</taxon>
        <taxon>Pseudomonadati</taxon>
        <taxon>Myxococcota</taxon>
        <taxon>Polyangia</taxon>
        <taxon>Polyangiales</taxon>
        <taxon>Labilitrichaceae</taxon>
        <taxon>Labilithrix</taxon>
    </lineage>
</organism>
<keyword evidence="4 14" id="KW-0285">Flavoprotein</keyword>
<evidence type="ECO:0000256" key="2">
    <source>
        <dbReference type="ARBA" id="ARBA00012608"/>
    </source>
</evidence>
<dbReference type="PATRIC" id="fig|1391654.3.peg.7728"/>
<dbReference type="Gene3D" id="3.30.390.30">
    <property type="match status" value="1"/>
</dbReference>
<dbReference type="EC" id="1.8.1.4" evidence="2 14"/>
<evidence type="ECO:0000256" key="11">
    <source>
        <dbReference type="PIRSR" id="PIRSR000350-2"/>
    </source>
</evidence>
<feature type="binding site" evidence="12">
    <location>
        <begin position="312"/>
        <end position="315"/>
    </location>
    <ligand>
        <name>FAD</name>
        <dbReference type="ChEBI" id="CHEBI:57692"/>
    </ligand>
</feature>
<evidence type="ECO:0000313" key="18">
    <source>
        <dbReference type="Proteomes" id="UP000064967"/>
    </source>
</evidence>
<dbReference type="PRINTS" id="PR00411">
    <property type="entry name" value="PNDRDTASEI"/>
</dbReference>
<dbReference type="Pfam" id="PF07992">
    <property type="entry name" value="Pyr_redox_2"/>
    <property type="match status" value="1"/>
</dbReference>
<keyword evidence="12" id="KW-0547">Nucleotide-binding</keyword>
<dbReference type="SUPFAM" id="SSF51905">
    <property type="entry name" value="FAD/NAD(P)-binding domain"/>
    <property type="match status" value="1"/>
</dbReference>
<feature type="binding site" evidence="12">
    <location>
        <position position="306"/>
    </location>
    <ligand>
        <name>FAD</name>
        <dbReference type="ChEBI" id="CHEBI:57692"/>
    </ligand>
</feature>
<evidence type="ECO:0000313" key="17">
    <source>
        <dbReference type="EMBL" id="AKV00954.1"/>
    </source>
</evidence>
<feature type="active site" description="Proton acceptor" evidence="11">
    <location>
        <position position="438"/>
    </location>
</feature>
<evidence type="ECO:0000259" key="16">
    <source>
        <dbReference type="Pfam" id="PF07992"/>
    </source>
</evidence>
<dbReference type="InterPro" id="IPR050151">
    <property type="entry name" value="Class-I_Pyr_Nuc-Dis_Oxidored"/>
</dbReference>
<evidence type="ECO:0000256" key="10">
    <source>
        <dbReference type="ARBA" id="ARBA00049187"/>
    </source>
</evidence>
<keyword evidence="9 14" id="KW-0676">Redox-active center</keyword>
<comment type="miscellaneous">
    <text evidence="14">The active site is a redox-active disulfide bond.</text>
</comment>
<sequence>MIGGGPGGYVCSIRLGQLKQKVICVEKEEVGGVCLNWGCVPSKALISASHTYEKVKDHGAGMGIFADNVRVDPNKMQDWKNGIVKKLTGGVRGLFRGNGVELVIGNATVKGPRTVEVKTAEGTVETIEATKAIVIATGSSTIEIPTFKFDGKSIIGAKEAVSLREVPKRLLVIGGGVIGLELGCVYQKFGAELTVVEATPSLLPGVDPECTAVVEKRLTKKGAKIIKNAKATGYERNADGSLAVKLDLGEGKYDTVVTDVVLVAVGMRPNGAGLGLEELGVKVERGFVPSDHLGRTNVDGIYAIGDVTGQPMLAHKASKEGEVVAEVIAGHKAAKDWVAIPAAIFTDPEIAVAGLTEAQAKEKGIEVRVGKFPFSALGRAMAVNETDGFFKVVADKKTNELLGVHIVGPEASDLISEGALALEMHAFLEDIGLTIHPHPTLGEGMMEAAMNGLGHAIHILNRNAG</sequence>
<dbReference type="EMBL" id="CP012333">
    <property type="protein sequence ID" value="AKV00954.1"/>
    <property type="molecule type" value="Genomic_DNA"/>
</dbReference>
<dbReference type="KEGG" id="llu:AKJ09_07617"/>
<evidence type="ECO:0000256" key="8">
    <source>
        <dbReference type="ARBA" id="ARBA00023157"/>
    </source>
</evidence>
<keyword evidence="18" id="KW-1185">Reference proteome</keyword>
<dbReference type="SUPFAM" id="SSF55424">
    <property type="entry name" value="FAD/NAD-linked reductases, dimerisation (C-terminal) domain"/>
    <property type="match status" value="1"/>
</dbReference>
<keyword evidence="8" id="KW-1015">Disulfide bond</keyword>
<dbReference type="GO" id="GO:0004148">
    <property type="term" value="F:dihydrolipoyl dehydrogenase (NADH) activity"/>
    <property type="evidence" value="ECO:0007669"/>
    <property type="project" value="UniProtKB-EC"/>
</dbReference>
<keyword evidence="7 12" id="KW-0520">NAD</keyword>
<evidence type="ECO:0000256" key="1">
    <source>
        <dbReference type="ARBA" id="ARBA00007532"/>
    </source>
</evidence>
<dbReference type="GO" id="GO:0006103">
    <property type="term" value="P:2-oxoglutarate metabolic process"/>
    <property type="evidence" value="ECO:0007669"/>
    <property type="project" value="TreeGrafter"/>
</dbReference>
<dbReference type="PIRSF" id="PIRSF000350">
    <property type="entry name" value="Mercury_reductase_MerA"/>
    <property type="match status" value="1"/>
</dbReference>
<evidence type="ECO:0000256" key="3">
    <source>
        <dbReference type="ARBA" id="ARBA00016961"/>
    </source>
</evidence>
<evidence type="ECO:0000259" key="15">
    <source>
        <dbReference type="Pfam" id="PF02852"/>
    </source>
</evidence>
<dbReference type="FunFam" id="3.30.390.30:FF:000001">
    <property type="entry name" value="Dihydrolipoyl dehydrogenase"/>
    <property type="match status" value="1"/>
</dbReference>
<dbReference type="PANTHER" id="PTHR22912">
    <property type="entry name" value="DISULFIDE OXIDOREDUCTASE"/>
    <property type="match status" value="1"/>
</dbReference>
<protein>
    <recommendedName>
        <fullName evidence="3 14">Dihydrolipoyl dehydrogenase</fullName>
        <ecNumber evidence="2 14">1.8.1.4</ecNumber>
    </recommendedName>
</protein>
<dbReference type="InterPro" id="IPR023753">
    <property type="entry name" value="FAD/NAD-binding_dom"/>
</dbReference>
<feature type="domain" description="FAD/NAD(P)-binding" evidence="16">
    <location>
        <begin position="2"/>
        <end position="321"/>
    </location>
</feature>
<dbReference type="GO" id="GO:0050660">
    <property type="term" value="F:flavin adenine dinucleotide binding"/>
    <property type="evidence" value="ECO:0007669"/>
    <property type="project" value="InterPro"/>
</dbReference>
<keyword evidence="17" id="KW-0670">Pyruvate</keyword>
<dbReference type="InterPro" id="IPR006258">
    <property type="entry name" value="Lipoamide_DH"/>
</dbReference>
<evidence type="ECO:0000256" key="6">
    <source>
        <dbReference type="ARBA" id="ARBA00023002"/>
    </source>
</evidence>
<evidence type="ECO:0000256" key="4">
    <source>
        <dbReference type="ARBA" id="ARBA00022630"/>
    </source>
</evidence>
<comment type="cofactor">
    <cofactor evidence="12 14">
        <name>FAD</name>
        <dbReference type="ChEBI" id="CHEBI:57692"/>
    </cofactor>
    <text evidence="12 14">Binds 1 FAD per subunit.</text>
</comment>
<dbReference type="InterPro" id="IPR036188">
    <property type="entry name" value="FAD/NAD-bd_sf"/>
</dbReference>
<feature type="binding site" evidence="12">
    <location>
        <position position="266"/>
    </location>
    <ligand>
        <name>NAD(+)</name>
        <dbReference type="ChEBI" id="CHEBI:57540"/>
    </ligand>
</feature>
<dbReference type="PROSITE" id="PS00076">
    <property type="entry name" value="PYRIDINE_REDOX_1"/>
    <property type="match status" value="1"/>
</dbReference>
<dbReference type="InterPro" id="IPR012999">
    <property type="entry name" value="Pyr_OxRdtase_I_AS"/>
</dbReference>
<name>A0A0K1Q5F6_9BACT</name>
<dbReference type="STRING" id="1391654.AKJ09_07617"/>
<feature type="disulfide bond" description="Redox-active" evidence="13">
    <location>
        <begin position="34"/>
        <end position="39"/>
    </location>
</feature>
<keyword evidence="6 14" id="KW-0560">Oxidoreductase</keyword>
<gene>
    <name evidence="17" type="ORF">AKJ09_07617</name>
</gene>
<comment type="catalytic activity">
    <reaction evidence="10 14">
        <text>N(6)-[(R)-dihydrolipoyl]-L-lysyl-[protein] + NAD(+) = N(6)-[(R)-lipoyl]-L-lysyl-[protein] + NADH + H(+)</text>
        <dbReference type="Rhea" id="RHEA:15045"/>
        <dbReference type="Rhea" id="RHEA-COMP:10474"/>
        <dbReference type="Rhea" id="RHEA-COMP:10475"/>
        <dbReference type="ChEBI" id="CHEBI:15378"/>
        <dbReference type="ChEBI" id="CHEBI:57540"/>
        <dbReference type="ChEBI" id="CHEBI:57945"/>
        <dbReference type="ChEBI" id="CHEBI:83099"/>
        <dbReference type="ChEBI" id="CHEBI:83100"/>
        <dbReference type="EC" id="1.8.1.4"/>
    </reaction>
</comment>
<dbReference type="NCBIfam" id="TIGR01350">
    <property type="entry name" value="lipoamide_DH"/>
    <property type="match status" value="1"/>
</dbReference>
<dbReference type="InterPro" id="IPR004099">
    <property type="entry name" value="Pyr_nucl-diS_OxRdtase_dimer"/>
</dbReference>